<dbReference type="AlphaFoldDB" id="A0A1M4MMX1"/>
<protein>
    <submittedName>
        <fullName evidence="2">Uncharacterized protein</fullName>
    </submittedName>
</protein>
<sequence>MPRRKVIYTNSKFSAYAPQNTHLDRGSPEVFLTDERGQNIHYNTVTNIKLAELCDTPRPADRGGNYPLPHPGRIRHR</sequence>
<evidence type="ECO:0000313" key="3">
    <source>
        <dbReference type="Proteomes" id="UP000184671"/>
    </source>
</evidence>
<dbReference type="EMBL" id="FMID01000049">
    <property type="protein sequence ID" value="SCL76226.1"/>
    <property type="molecule type" value="Genomic_DNA"/>
</dbReference>
<dbReference type="Proteomes" id="UP000184671">
    <property type="component" value="Unassembled WGS sequence"/>
</dbReference>
<evidence type="ECO:0000256" key="1">
    <source>
        <dbReference type="SAM" id="MobiDB-lite"/>
    </source>
</evidence>
<gene>
    <name evidence="2" type="ORF">L21_2148</name>
</gene>
<name>A0A1M4MMX1_9EURY</name>
<reference evidence="2 3" key="1">
    <citation type="submission" date="2016-08" db="EMBL/GenBank/DDBJ databases">
        <authorList>
            <person name="Seilhamer J.J."/>
        </authorList>
    </citation>
    <scope>NUCLEOTIDE SEQUENCE [LARGE SCALE GENOMIC DNA]</scope>
    <source>
        <strain evidence="2">L21-II-0</strain>
    </source>
</reference>
<proteinExistence type="predicted"/>
<feature type="region of interest" description="Disordered" evidence="1">
    <location>
        <begin position="56"/>
        <end position="77"/>
    </location>
</feature>
<organism evidence="2 3">
    <name type="scientific">Methanoculleus chikugoensis</name>
    <dbReference type="NCBI Taxonomy" id="118126"/>
    <lineage>
        <taxon>Archaea</taxon>
        <taxon>Methanobacteriati</taxon>
        <taxon>Methanobacteriota</taxon>
        <taxon>Stenosarchaea group</taxon>
        <taxon>Methanomicrobia</taxon>
        <taxon>Methanomicrobiales</taxon>
        <taxon>Methanomicrobiaceae</taxon>
        <taxon>Methanoculleus</taxon>
    </lineage>
</organism>
<evidence type="ECO:0000313" key="2">
    <source>
        <dbReference type="EMBL" id="SCL76226.1"/>
    </source>
</evidence>
<accession>A0A1M4MMX1</accession>